<evidence type="ECO:0000256" key="3">
    <source>
        <dbReference type="ARBA" id="ARBA00022692"/>
    </source>
</evidence>
<name>A0A090AB44_9GAMM</name>
<dbReference type="OrthoDB" id="9770036at2"/>
<feature type="transmembrane region" description="Helical" evidence="7">
    <location>
        <begin position="333"/>
        <end position="359"/>
    </location>
</feature>
<evidence type="ECO:0000256" key="4">
    <source>
        <dbReference type="ARBA" id="ARBA00022989"/>
    </source>
</evidence>
<feature type="domain" description="ABC3 transporter permease C-terminal" evidence="8">
    <location>
        <begin position="284"/>
        <end position="397"/>
    </location>
</feature>
<dbReference type="KEGG" id="tig:THII_0486"/>
<proteinExistence type="inferred from homology"/>
<dbReference type="AlphaFoldDB" id="A0A090AB44"/>
<dbReference type="EMBL" id="AP014633">
    <property type="protein sequence ID" value="BAP54783.1"/>
    <property type="molecule type" value="Genomic_DNA"/>
</dbReference>
<accession>A0A090AB44</accession>
<evidence type="ECO:0000256" key="1">
    <source>
        <dbReference type="ARBA" id="ARBA00004651"/>
    </source>
</evidence>
<dbReference type="STRING" id="40754.THII_0486"/>
<keyword evidence="2" id="KW-1003">Cell membrane</keyword>
<dbReference type="Pfam" id="PF12704">
    <property type="entry name" value="MacB_PCD"/>
    <property type="match status" value="1"/>
</dbReference>
<evidence type="ECO:0000256" key="6">
    <source>
        <dbReference type="ARBA" id="ARBA00038076"/>
    </source>
</evidence>
<feature type="domain" description="MacB-like periplasmic core" evidence="9">
    <location>
        <begin position="18"/>
        <end position="236"/>
    </location>
</feature>
<evidence type="ECO:0000313" key="10">
    <source>
        <dbReference type="EMBL" id="BAP54783.1"/>
    </source>
</evidence>
<feature type="transmembrane region" description="Helical" evidence="7">
    <location>
        <begin position="371"/>
        <end position="391"/>
    </location>
</feature>
<dbReference type="Pfam" id="PF02687">
    <property type="entry name" value="FtsX"/>
    <property type="match status" value="1"/>
</dbReference>
<reference evidence="10 11" key="1">
    <citation type="journal article" date="2014" name="ISME J.">
        <title>Ecophysiology of Thioploca ingrica as revealed by the complete genome sequence supplemented with proteomic evidence.</title>
        <authorList>
            <person name="Kojima H."/>
            <person name="Ogura Y."/>
            <person name="Yamamoto N."/>
            <person name="Togashi T."/>
            <person name="Mori H."/>
            <person name="Watanabe T."/>
            <person name="Nemoto F."/>
            <person name="Kurokawa K."/>
            <person name="Hayashi T."/>
            <person name="Fukui M."/>
        </authorList>
    </citation>
    <scope>NUCLEOTIDE SEQUENCE [LARGE SCALE GENOMIC DNA]</scope>
</reference>
<dbReference type="Proteomes" id="UP000031623">
    <property type="component" value="Chromosome"/>
</dbReference>
<dbReference type="HOGENOM" id="CLU_000604_8_4_6"/>
<dbReference type="InterPro" id="IPR025857">
    <property type="entry name" value="MacB_PCD"/>
</dbReference>
<keyword evidence="11" id="KW-1185">Reference proteome</keyword>
<dbReference type="PANTHER" id="PTHR30572:SF4">
    <property type="entry name" value="ABC TRANSPORTER PERMEASE YTRF"/>
    <property type="match status" value="1"/>
</dbReference>
<comment type="subcellular location">
    <subcellularLocation>
        <location evidence="1">Cell membrane</location>
        <topology evidence="1">Multi-pass membrane protein</topology>
    </subcellularLocation>
</comment>
<evidence type="ECO:0000256" key="7">
    <source>
        <dbReference type="SAM" id="Phobius"/>
    </source>
</evidence>
<evidence type="ECO:0000313" key="11">
    <source>
        <dbReference type="Proteomes" id="UP000031623"/>
    </source>
</evidence>
<protein>
    <submittedName>
        <fullName evidence="10">ABC transporter permease</fullName>
    </submittedName>
</protein>
<dbReference type="InterPro" id="IPR003838">
    <property type="entry name" value="ABC3_permease_C"/>
</dbReference>
<dbReference type="InterPro" id="IPR050250">
    <property type="entry name" value="Macrolide_Exporter_MacB"/>
</dbReference>
<feature type="transmembrane region" description="Helical" evidence="7">
    <location>
        <begin position="280"/>
        <end position="300"/>
    </location>
</feature>
<evidence type="ECO:0000256" key="5">
    <source>
        <dbReference type="ARBA" id="ARBA00023136"/>
    </source>
</evidence>
<dbReference type="GO" id="GO:0022857">
    <property type="term" value="F:transmembrane transporter activity"/>
    <property type="evidence" value="ECO:0007669"/>
    <property type="project" value="TreeGrafter"/>
</dbReference>
<sequence length="405" mass="43909">MRLYQLALREIGRRKIRTLYTASGIALSVALLVATILVGSAGQKDLLLTIARYGHSLTILPATTMDTSLQSFGIGSGHYIPEEAIPSIRTIYDAAIKTGWERMGGLVLQSGIPFGGEQQIQSAIFAPRLYEETNVLNRRVVVAGVDSVAEYQTRFWWEVDSGNLMNDPKEVMVGKVFAAITGVKVGNQVNINGQSFKVGGILRETDSPDDYMIFSALPTVQKLFGKQGLVSLINVRAMCNYCPVGDAELAINKKVVGVRATSQREIAQAQHKIFRNVTHVILTLVGLSLLMACMAVFNMIMGTMHGRIREIGLLKVLGASRWQLMRTFAYESIALGILGGLIGYALGVGIAFGVGPWLLSGAIIELHWWEPLLAVVAAIITSLLATLLPALHASRISVATAFRAQ</sequence>
<comment type="similarity">
    <text evidence="6">Belongs to the ABC-4 integral membrane protein family.</text>
</comment>
<keyword evidence="5 7" id="KW-0472">Membrane</keyword>
<organism evidence="10 11">
    <name type="scientific">Thioploca ingrica</name>
    <dbReference type="NCBI Taxonomy" id="40754"/>
    <lineage>
        <taxon>Bacteria</taxon>
        <taxon>Pseudomonadati</taxon>
        <taxon>Pseudomonadota</taxon>
        <taxon>Gammaproteobacteria</taxon>
        <taxon>Thiotrichales</taxon>
        <taxon>Thiotrichaceae</taxon>
        <taxon>Thioploca</taxon>
    </lineage>
</organism>
<evidence type="ECO:0000256" key="2">
    <source>
        <dbReference type="ARBA" id="ARBA00022475"/>
    </source>
</evidence>
<dbReference type="PANTHER" id="PTHR30572">
    <property type="entry name" value="MEMBRANE COMPONENT OF TRANSPORTER-RELATED"/>
    <property type="match status" value="1"/>
</dbReference>
<keyword evidence="4 7" id="KW-1133">Transmembrane helix</keyword>
<gene>
    <name evidence="10" type="ORF">THII_0486</name>
</gene>
<evidence type="ECO:0000259" key="8">
    <source>
        <dbReference type="Pfam" id="PF02687"/>
    </source>
</evidence>
<keyword evidence="3 7" id="KW-0812">Transmembrane</keyword>
<evidence type="ECO:0000259" key="9">
    <source>
        <dbReference type="Pfam" id="PF12704"/>
    </source>
</evidence>
<dbReference type="GO" id="GO:0005886">
    <property type="term" value="C:plasma membrane"/>
    <property type="evidence" value="ECO:0007669"/>
    <property type="project" value="UniProtKB-SubCell"/>
</dbReference>
<feature type="transmembrane region" description="Helical" evidence="7">
    <location>
        <begin position="20"/>
        <end position="42"/>
    </location>
</feature>